<evidence type="ECO:0000256" key="1">
    <source>
        <dbReference type="SAM" id="MobiDB-lite"/>
    </source>
</evidence>
<accession>A0ABQ9GAI9</accession>
<gene>
    <name evidence="2" type="ORF">PR048_030054</name>
</gene>
<organism evidence="2 3">
    <name type="scientific">Dryococelus australis</name>
    <dbReference type="NCBI Taxonomy" id="614101"/>
    <lineage>
        <taxon>Eukaryota</taxon>
        <taxon>Metazoa</taxon>
        <taxon>Ecdysozoa</taxon>
        <taxon>Arthropoda</taxon>
        <taxon>Hexapoda</taxon>
        <taxon>Insecta</taxon>
        <taxon>Pterygota</taxon>
        <taxon>Neoptera</taxon>
        <taxon>Polyneoptera</taxon>
        <taxon>Phasmatodea</taxon>
        <taxon>Verophasmatodea</taxon>
        <taxon>Anareolatae</taxon>
        <taxon>Phasmatidae</taxon>
        <taxon>Eurycanthinae</taxon>
        <taxon>Dryococelus</taxon>
    </lineage>
</organism>
<dbReference type="Proteomes" id="UP001159363">
    <property type="component" value="Chromosome 13"/>
</dbReference>
<keyword evidence="3" id="KW-1185">Reference proteome</keyword>
<feature type="region of interest" description="Disordered" evidence="1">
    <location>
        <begin position="599"/>
        <end position="625"/>
    </location>
</feature>
<evidence type="ECO:0000313" key="3">
    <source>
        <dbReference type="Proteomes" id="UP001159363"/>
    </source>
</evidence>
<reference evidence="2 3" key="1">
    <citation type="submission" date="2023-02" db="EMBL/GenBank/DDBJ databases">
        <title>LHISI_Scaffold_Assembly.</title>
        <authorList>
            <person name="Stuart O.P."/>
            <person name="Cleave R."/>
            <person name="Magrath M.J.L."/>
            <person name="Mikheyev A.S."/>
        </authorList>
    </citation>
    <scope>NUCLEOTIDE SEQUENCE [LARGE SCALE GENOMIC DNA]</scope>
    <source>
        <strain evidence="2">Daus_M_001</strain>
        <tissue evidence="2">Leg muscle</tissue>
    </source>
</reference>
<sequence length="625" mass="69144">MTGAVRAGVTAAVAELERAFAKSGQVEKMILAERSLENECRVFPLLHLYFGSTVTPQRQRPEAVITNTYLVRETHHSPRALFREENGLACGGLLASHQGDPGFCKWESCRTMPFVGGFSRGSTVSPASSFRCCSILTSITLIGSEDHDVKSRPNLYPPTLHCRHTSAEQYRKELSPGKGTWPMTKGELHVFHRTLEFGLRIILFSAVDLPLSLLVRFAASPGVFVIRQLGKTYPSPPRARTLRLYDVAQPWDDSAGTRDVCSFLRGRSHLAVDVAVGGRDPVGRTEMYVFQNSPRGFITRKLTLWSLYTLTDNQLQDRSELDIAMTAETPDLLVYGLPLTTFLMANMTTDTPTVPYNARYWLGSRNGKISAIAYSKEASQHSPTVISENYGKPKSGWPDTDLLECDSTVFTFAPARPANYDKIDINHVYPDVAFAIGSQFIRHAPDDSEPIADLQGNKQRVPYCQWSPEVVDGPLPAMRQTGNTIDCMRSVDARHLSSKCCDGCLPHRWQRTVDNLRDYFEGCLKQLVHVPYVPVHRTRAMRDKFCVRAGHAKGRSIHKTGQCWMVGWRCRVDAPTHVPPLGILGARVSECPSLSHGPRGAGANDLGGTRGAPLDAAEPSAGLTY</sequence>
<protein>
    <submittedName>
        <fullName evidence="2">Uncharacterized protein</fullName>
    </submittedName>
</protein>
<dbReference type="EMBL" id="JARBHB010000014">
    <property type="protein sequence ID" value="KAJ8868526.1"/>
    <property type="molecule type" value="Genomic_DNA"/>
</dbReference>
<proteinExistence type="predicted"/>
<evidence type="ECO:0000313" key="2">
    <source>
        <dbReference type="EMBL" id="KAJ8868526.1"/>
    </source>
</evidence>
<comment type="caution">
    <text evidence="2">The sequence shown here is derived from an EMBL/GenBank/DDBJ whole genome shotgun (WGS) entry which is preliminary data.</text>
</comment>
<name>A0ABQ9GAI9_9NEOP</name>